<evidence type="ECO:0000313" key="2">
    <source>
        <dbReference type="Proteomes" id="UP000287527"/>
    </source>
</evidence>
<comment type="caution">
    <text evidence="1">The sequence shown here is derived from an EMBL/GenBank/DDBJ whole genome shotgun (WGS) entry which is preliminary data.</text>
</comment>
<gene>
    <name evidence="1" type="ORF">EPI11_08190</name>
</gene>
<dbReference type="AlphaFoldDB" id="A0A3S3SFD5"/>
<keyword evidence="2" id="KW-1185">Reference proteome</keyword>
<reference evidence="1 2" key="1">
    <citation type="submission" date="2019-01" db="EMBL/GenBank/DDBJ databases">
        <title>Flavobacterium sp. nov.,isolated from freshwater.</title>
        <authorList>
            <person name="Zhang R."/>
            <person name="Du Z.-J."/>
        </authorList>
    </citation>
    <scope>NUCLEOTIDE SEQUENCE [LARGE SCALE GENOMIC DNA]</scope>
    <source>
        <strain evidence="1 2">1E403</strain>
    </source>
</reference>
<name>A0A3S3SFD5_9FLAO</name>
<dbReference type="EMBL" id="SBII01000004">
    <property type="protein sequence ID" value="RWX00991.1"/>
    <property type="molecule type" value="Genomic_DNA"/>
</dbReference>
<proteinExistence type="predicted"/>
<dbReference type="OrthoDB" id="1375307at2"/>
<accession>A0A3S3SFD5</accession>
<sequence length="85" mass="9915">MLKLKKEELLNNEAVKKIQFDNDWYFNVEDVAKAINEDLSNVETITLPIGGEYIKTATLENIEKGRKQEELSEFNKALLKMRNKK</sequence>
<protein>
    <submittedName>
        <fullName evidence="1">Uncharacterized protein</fullName>
    </submittedName>
</protein>
<dbReference type="Proteomes" id="UP000287527">
    <property type="component" value="Unassembled WGS sequence"/>
</dbReference>
<organism evidence="1 2">
    <name type="scientific">Flavobacterium cerinum</name>
    <dbReference type="NCBI Taxonomy" id="2502784"/>
    <lineage>
        <taxon>Bacteria</taxon>
        <taxon>Pseudomonadati</taxon>
        <taxon>Bacteroidota</taxon>
        <taxon>Flavobacteriia</taxon>
        <taxon>Flavobacteriales</taxon>
        <taxon>Flavobacteriaceae</taxon>
        <taxon>Flavobacterium</taxon>
    </lineage>
</organism>
<evidence type="ECO:0000313" key="1">
    <source>
        <dbReference type="EMBL" id="RWX00991.1"/>
    </source>
</evidence>
<dbReference type="RefSeq" id="WP_128389471.1">
    <property type="nucleotide sequence ID" value="NZ_SBII01000004.1"/>
</dbReference>